<proteinExistence type="predicted"/>
<feature type="region of interest" description="Disordered" evidence="1">
    <location>
        <begin position="1"/>
        <end position="40"/>
    </location>
</feature>
<feature type="non-terminal residue" evidence="3">
    <location>
        <position position="398"/>
    </location>
</feature>
<evidence type="ECO:0000313" key="3">
    <source>
        <dbReference type="EMBL" id="SDC31847.1"/>
    </source>
</evidence>
<feature type="compositionally biased region" description="Polar residues" evidence="1">
    <location>
        <begin position="80"/>
        <end position="93"/>
    </location>
</feature>
<feature type="non-terminal residue" evidence="3">
    <location>
        <position position="1"/>
    </location>
</feature>
<evidence type="ECO:0000259" key="2">
    <source>
        <dbReference type="Pfam" id="PF05662"/>
    </source>
</evidence>
<evidence type="ECO:0000256" key="1">
    <source>
        <dbReference type="SAM" id="MobiDB-lite"/>
    </source>
</evidence>
<dbReference type="Gene3D" id="6.20.50.100">
    <property type="match status" value="1"/>
</dbReference>
<dbReference type="InterPro" id="IPR008635">
    <property type="entry name" value="Coiled_stalk_dom"/>
</dbReference>
<feature type="domain" description="Trimeric autotransporter adhesin YadA-like stalk" evidence="2">
    <location>
        <begin position="247"/>
        <end position="286"/>
    </location>
</feature>
<protein>
    <submittedName>
        <fullName evidence="3">Coiled stalk of trimeric autotransporter adhesin</fullName>
    </submittedName>
</protein>
<dbReference type="Pfam" id="PF05662">
    <property type="entry name" value="YadA_stalk"/>
    <property type="match status" value="1"/>
</dbReference>
<organism evidence="3 4">
    <name type="scientific">Acinetobacter boissieri</name>
    <dbReference type="NCBI Taxonomy" id="1219383"/>
    <lineage>
        <taxon>Bacteria</taxon>
        <taxon>Pseudomonadati</taxon>
        <taxon>Pseudomonadota</taxon>
        <taxon>Gammaproteobacteria</taxon>
        <taxon>Moraxellales</taxon>
        <taxon>Moraxellaceae</taxon>
        <taxon>Acinetobacter</taxon>
    </lineage>
</organism>
<reference evidence="4" key="1">
    <citation type="submission" date="2016-09" db="EMBL/GenBank/DDBJ databases">
        <authorList>
            <person name="Varghese N."/>
            <person name="Submissions S."/>
        </authorList>
    </citation>
    <scope>NUCLEOTIDE SEQUENCE [LARGE SCALE GENOMIC DNA]</scope>
    <source>
        <strain evidence="4">ANC 4422</strain>
    </source>
</reference>
<dbReference type="Proteomes" id="UP000242501">
    <property type="component" value="Unassembled WGS sequence"/>
</dbReference>
<name>A0A1G6KLQ1_9GAMM</name>
<feature type="region of interest" description="Disordered" evidence="1">
    <location>
        <begin position="80"/>
        <end position="111"/>
    </location>
</feature>
<dbReference type="STRING" id="1219383.SAMN05421733_1291"/>
<feature type="compositionally biased region" description="Polar residues" evidence="1">
    <location>
        <begin position="10"/>
        <end position="40"/>
    </location>
</feature>
<feature type="compositionally biased region" description="Low complexity" evidence="1">
    <location>
        <begin position="94"/>
        <end position="111"/>
    </location>
</feature>
<evidence type="ECO:0000313" key="4">
    <source>
        <dbReference type="Proteomes" id="UP000242501"/>
    </source>
</evidence>
<sequence>STVDGAVSSLKDQATKAKTTVSSGLNTVVTPTTNSDGSTNYKVETAKDLAADSVTSTDNSSTGATTTVLNKNGVVATSSGDSNTLTSTGNTIASGNGSNTLTSSSSTITDGLSNTTTVGTDKVTIANTNTNTNTNNSITSDGSTLTNTTSNLTAKYQTKGIELQDTSQASNNIVQGTANTATGFAAIKQSGDNAEIATLKSDALTIISGNNKTNNVTGKTTLNSTGLTIQDGPSVTTTGIDAANKLVTNVAAGVADTDAVNVGQLTKSSSTVGNSTASALGGGSTYDPTTGTVSAPTYSVNGSSKNNVGDAISALDQGFTVTSNGANGKAIKAGDTLEIGTADGEKNLTVSKDGNTIKYGLNRNLDLDSVKAGNTTLNNAGVAVDDGTGNVSKLTTAG</sequence>
<gene>
    <name evidence="3" type="ORF">SAMN05421733_1291</name>
</gene>
<dbReference type="AlphaFoldDB" id="A0A1G6KLQ1"/>
<dbReference type="GO" id="GO:0019867">
    <property type="term" value="C:outer membrane"/>
    <property type="evidence" value="ECO:0007669"/>
    <property type="project" value="InterPro"/>
</dbReference>
<dbReference type="Gene3D" id="6.10.250.2040">
    <property type="match status" value="1"/>
</dbReference>
<accession>A0A1G6KLQ1</accession>
<dbReference type="Gene3D" id="2.20.70.140">
    <property type="match status" value="1"/>
</dbReference>
<dbReference type="EMBL" id="FMYL01000029">
    <property type="protein sequence ID" value="SDC31847.1"/>
    <property type="molecule type" value="Genomic_DNA"/>
</dbReference>
<keyword evidence="4" id="KW-1185">Reference proteome</keyword>